<evidence type="ECO:0000259" key="2">
    <source>
        <dbReference type="PROSITE" id="PS51737"/>
    </source>
</evidence>
<comment type="caution">
    <text evidence="3">The sequence shown here is derived from an EMBL/GenBank/DDBJ whole genome shotgun (WGS) entry which is preliminary data.</text>
</comment>
<dbReference type="InterPro" id="IPR025827">
    <property type="entry name" value="Zn_ribbon_recom_dom"/>
</dbReference>
<dbReference type="Pfam" id="PF00239">
    <property type="entry name" value="Resolvase"/>
    <property type="match status" value="1"/>
</dbReference>
<name>A0A2A5ARY9_9GAMM</name>
<evidence type="ECO:0008006" key="5">
    <source>
        <dbReference type="Google" id="ProtNLM"/>
    </source>
</evidence>
<dbReference type="InterPro" id="IPR011109">
    <property type="entry name" value="DNA_bind_recombinase_dom"/>
</dbReference>
<evidence type="ECO:0000313" key="3">
    <source>
        <dbReference type="EMBL" id="PCJ22015.1"/>
    </source>
</evidence>
<dbReference type="EMBL" id="NVVJ01000068">
    <property type="protein sequence ID" value="PCJ22015.1"/>
    <property type="molecule type" value="Genomic_DNA"/>
</dbReference>
<dbReference type="PROSITE" id="PS51737">
    <property type="entry name" value="RECOMBINASE_DNA_BIND"/>
    <property type="match status" value="1"/>
</dbReference>
<feature type="domain" description="Resolvase/invertase-type recombinase catalytic" evidence="1">
    <location>
        <begin position="8"/>
        <end position="153"/>
    </location>
</feature>
<dbReference type="Gene3D" id="3.90.1750.20">
    <property type="entry name" value="Putative Large Serine Recombinase, Chain B, Domain 2"/>
    <property type="match status" value="1"/>
</dbReference>
<dbReference type="PROSITE" id="PS51736">
    <property type="entry name" value="RECOMBINASES_3"/>
    <property type="match status" value="1"/>
</dbReference>
<evidence type="ECO:0000313" key="4">
    <source>
        <dbReference type="Proteomes" id="UP000218327"/>
    </source>
</evidence>
<dbReference type="CDD" id="cd00338">
    <property type="entry name" value="Ser_Recombinase"/>
    <property type="match status" value="1"/>
</dbReference>
<dbReference type="InterPro" id="IPR050639">
    <property type="entry name" value="SSR_resolvase"/>
</dbReference>
<evidence type="ECO:0000259" key="1">
    <source>
        <dbReference type="PROSITE" id="PS51736"/>
    </source>
</evidence>
<dbReference type="PANTHER" id="PTHR30461:SF23">
    <property type="entry name" value="DNA RECOMBINASE-RELATED"/>
    <property type="match status" value="1"/>
</dbReference>
<dbReference type="SMART" id="SM00857">
    <property type="entry name" value="Resolvase"/>
    <property type="match status" value="1"/>
</dbReference>
<dbReference type="PANTHER" id="PTHR30461">
    <property type="entry name" value="DNA-INVERTASE FROM LAMBDOID PROPHAGE"/>
    <property type="match status" value="1"/>
</dbReference>
<organism evidence="3 4">
    <name type="scientific">SAR86 cluster bacterium</name>
    <dbReference type="NCBI Taxonomy" id="2030880"/>
    <lineage>
        <taxon>Bacteria</taxon>
        <taxon>Pseudomonadati</taxon>
        <taxon>Pseudomonadota</taxon>
        <taxon>Gammaproteobacteria</taxon>
        <taxon>SAR86 cluster</taxon>
    </lineage>
</organism>
<dbReference type="InterPro" id="IPR038109">
    <property type="entry name" value="DNA_bind_recomb_sf"/>
</dbReference>
<dbReference type="Proteomes" id="UP000218327">
    <property type="component" value="Unassembled WGS sequence"/>
</dbReference>
<dbReference type="GO" id="GO:0003677">
    <property type="term" value="F:DNA binding"/>
    <property type="evidence" value="ECO:0007669"/>
    <property type="project" value="InterPro"/>
</dbReference>
<gene>
    <name evidence="3" type="ORF">COA96_15045</name>
</gene>
<sequence length="415" mass="48329">METKQNIKYFIYARKSSESEDRQMESIRDQLKVLEGIAKRRGFKIVEIFQESKSAKNPGREQFIEMMDRINKGEANGILCWKLNRLARNTMDGGLLSHLLQNNVIQQIVTTDRDYNPLDNVLMMQVEFGMATQFINDLRKDTKRGLQSKAERGWLPSGSPLGYTFNPFKRKGEKEIMVDEQRFPVMRQIFEMVLAGTHNPKQALDYVTNELGFRNSKGQKVSQATIYYHMRNPFYYGRFEYPRKSGNWFDGAYVPMLTKEEFDLIQSKIDPNKKPSQTTKTNFTYRGPMRCGECDAKVTAENKTKNQKNGNVHKYIYYHCTGRKNPNCTQGSIEEKPLVKEVSRNLKRITINKGFYTWALDTLNEMEKEDTNSDKNTHDRVQKEIDVIDTKLDALLDMRLGSRIDDDTYTSKKKV</sequence>
<protein>
    <recommendedName>
        <fullName evidence="5">Recombinase family protein</fullName>
    </recommendedName>
</protein>
<dbReference type="Gene3D" id="3.40.50.1390">
    <property type="entry name" value="Resolvase, N-terminal catalytic domain"/>
    <property type="match status" value="1"/>
</dbReference>
<dbReference type="InterPro" id="IPR006119">
    <property type="entry name" value="Resolv_N"/>
</dbReference>
<reference evidence="4" key="1">
    <citation type="submission" date="2017-08" db="EMBL/GenBank/DDBJ databases">
        <title>A dynamic microbial community with high functional redundancy inhabits the cold, oxic subseafloor aquifer.</title>
        <authorList>
            <person name="Tully B.J."/>
            <person name="Wheat C.G."/>
            <person name="Glazer B.T."/>
            <person name="Huber J.A."/>
        </authorList>
    </citation>
    <scope>NUCLEOTIDE SEQUENCE [LARGE SCALE GENOMIC DNA]</scope>
</reference>
<feature type="domain" description="Recombinase" evidence="2">
    <location>
        <begin position="160"/>
        <end position="275"/>
    </location>
</feature>
<dbReference type="SUPFAM" id="SSF53041">
    <property type="entry name" value="Resolvase-like"/>
    <property type="match status" value="1"/>
</dbReference>
<dbReference type="GO" id="GO:0000150">
    <property type="term" value="F:DNA strand exchange activity"/>
    <property type="evidence" value="ECO:0007669"/>
    <property type="project" value="InterPro"/>
</dbReference>
<proteinExistence type="predicted"/>
<dbReference type="Pfam" id="PF07508">
    <property type="entry name" value="Recombinase"/>
    <property type="match status" value="1"/>
</dbReference>
<accession>A0A2A5ARY9</accession>
<dbReference type="InterPro" id="IPR036162">
    <property type="entry name" value="Resolvase-like_N_sf"/>
</dbReference>
<dbReference type="Pfam" id="PF13408">
    <property type="entry name" value="Zn_ribbon_recom"/>
    <property type="match status" value="1"/>
</dbReference>
<dbReference type="AlphaFoldDB" id="A0A2A5ARY9"/>
<feature type="non-terminal residue" evidence="3">
    <location>
        <position position="415"/>
    </location>
</feature>